<dbReference type="Gene3D" id="2.170.270.10">
    <property type="entry name" value="SET domain"/>
    <property type="match status" value="1"/>
</dbReference>
<dbReference type="SUPFAM" id="SSF82199">
    <property type="entry name" value="SET domain"/>
    <property type="match status" value="1"/>
</dbReference>
<name>A0AAN6N7Z3_9PEZI</name>
<sequence length="455" mass="51122">MCQLPTYLQVSWTPLLHLPSCPIPITESVAPNDPERWTPWTHRPHGIEADTPYCVFTNAAVPHNSSDHPDRPHRGISIATTPEIASSCLSHLIPPLTDEYIIPPQYRMNYRSLPYDVRPVPGKGLGAVATRKIEKDSVILVDHAIMLATVEYPADVLRDEVRDLLSRGAGQLADPERVLGLAQNLGDREDYDEISVVEDVLITNSFAVTVDGRDFMGLFPDLSRMNHACNPNAAIHFSETALAMTVWASRDIEPGEEITITYSDVGMTYTERQDTLHSIWGFTCSCKLCTSPPDTRRTSDERRLRIRRLRDEVIALAQKGEFKQAVEKCEEVFAVIEEEGLTTHYGGLYEIPARLYYHLGDLQSAERYTRLALQELEGYGVNSTYSVKFGGARTVLAIREMKRNLLNAPFWQRGDISSSAGQKLSQELRSYADKYQSPQVFCFNDILKADCPVDC</sequence>
<dbReference type="CDD" id="cd20071">
    <property type="entry name" value="SET_SMYD"/>
    <property type="match status" value="1"/>
</dbReference>
<organism evidence="2 3">
    <name type="scientific">Diplogelasinospora grovesii</name>
    <dbReference type="NCBI Taxonomy" id="303347"/>
    <lineage>
        <taxon>Eukaryota</taxon>
        <taxon>Fungi</taxon>
        <taxon>Dikarya</taxon>
        <taxon>Ascomycota</taxon>
        <taxon>Pezizomycotina</taxon>
        <taxon>Sordariomycetes</taxon>
        <taxon>Sordariomycetidae</taxon>
        <taxon>Sordariales</taxon>
        <taxon>Diplogelasinosporaceae</taxon>
        <taxon>Diplogelasinospora</taxon>
    </lineage>
</organism>
<dbReference type="Gene3D" id="1.25.40.10">
    <property type="entry name" value="Tetratricopeptide repeat domain"/>
    <property type="match status" value="1"/>
</dbReference>
<dbReference type="SMART" id="SM00317">
    <property type="entry name" value="SET"/>
    <property type="match status" value="1"/>
</dbReference>
<accession>A0AAN6N7Z3</accession>
<proteinExistence type="predicted"/>
<evidence type="ECO:0000259" key="1">
    <source>
        <dbReference type="PROSITE" id="PS50280"/>
    </source>
</evidence>
<dbReference type="PANTHER" id="PTHR47332">
    <property type="entry name" value="SET DOMAIN-CONTAINING PROTEIN 5"/>
    <property type="match status" value="1"/>
</dbReference>
<gene>
    <name evidence="2" type="ORF">QBC46DRAFT_458638</name>
</gene>
<dbReference type="InterPro" id="IPR001214">
    <property type="entry name" value="SET_dom"/>
</dbReference>
<dbReference type="EMBL" id="MU853790">
    <property type="protein sequence ID" value="KAK3940852.1"/>
    <property type="molecule type" value="Genomic_DNA"/>
</dbReference>
<evidence type="ECO:0000313" key="3">
    <source>
        <dbReference type="Proteomes" id="UP001303473"/>
    </source>
</evidence>
<dbReference type="InterPro" id="IPR053185">
    <property type="entry name" value="SET_domain_protein"/>
</dbReference>
<dbReference type="PROSITE" id="PS50280">
    <property type="entry name" value="SET"/>
    <property type="match status" value="1"/>
</dbReference>
<dbReference type="AlphaFoldDB" id="A0AAN6N7Z3"/>
<feature type="domain" description="SET" evidence="1">
    <location>
        <begin position="113"/>
        <end position="263"/>
    </location>
</feature>
<dbReference type="InterPro" id="IPR011990">
    <property type="entry name" value="TPR-like_helical_dom_sf"/>
</dbReference>
<reference evidence="3" key="1">
    <citation type="journal article" date="2023" name="Mol. Phylogenet. Evol.">
        <title>Genome-scale phylogeny and comparative genomics of the fungal order Sordariales.</title>
        <authorList>
            <person name="Hensen N."/>
            <person name="Bonometti L."/>
            <person name="Westerberg I."/>
            <person name="Brannstrom I.O."/>
            <person name="Guillou S."/>
            <person name="Cros-Aarteil S."/>
            <person name="Calhoun S."/>
            <person name="Haridas S."/>
            <person name="Kuo A."/>
            <person name="Mondo S."/>
            <person name="Pangilinan J."/>
            <person name="Riley R."/>
            <person name="LaButti K."/>
            <person name="Andreopoulos B."/>
            <person name="Lipzen A."/>
            <person name="Chen C."/>
            <person name="Yan M."/>
            <person name="Daum C."/>
            <person name="Ng V."/>
            <person name="Clum A."/>
            <person name="Steindorff A."/>
            <person name="Ohm R.A."/>
            <person name="Martin F."/>
            <person name="Silar P."/>
            <person name="Natvig D.O."/>
            <person name="Lalanne C."/>
            <person name="Gautier V."/>
            <person name="Ament-Velasquez S.L."/>
            <person name="Kruys A."/>
            <person name="Hutchinson M.I."/>
            <person name="Powell A.J."/>
            <person name="Barry K."/>
            <person name="Miller A.N."/>
            <person name="Grigoriev I.V."/>
            <person name="Debuchy R."/>
            <person name="Gladieux P."/>
            <person name="Hiltunen Thoren M."/>
            <person name="Johannesson H."/>
        </authorList>
    </citation>
    <scope>NUCLEOTIDE SEQUENCE [LARGE SCALE GENOMIC DNA]</scope>
    <source>
        <strain evidence="3">CBS 340.73</strain>
    </source>
</reference>
<keyword evidence="3" id="KW-1185">Reference proteome</keyword>
<protein>
    <recommendedName>
        <fullName evidence="1">SET domain-containing protein</fullName>
    </recommendedName>
</protein>
<dbReference type="Pfam" id="PF00856">
    <property type="entry name" value="SET"/>
    <property type="match status" value="1"/>
</dbReference>
<dbReference type="InterPro" id="IPR046341">
    <property type="entry name" value="SET_dom_sf"/>
</dbReference>
<comment type="caution">
    <text evidence="2">The sequence shown here is derived from an EMBL/GenBank/DDBJ whole genome shotgun (WGS) entry which is preliminary data.</text>
</comment>
<dbReference type="Proteomes" id="UP001303473">
    <property type="component" value="Unassembled WGS sequence"/>
</dbReference>
<evidence type="ECO:0000313" key="2">
    <source>
        <dbReference type="EMBL" id="KAK3940852.1"/>
    </source>
</evidence>
<dbReference type="PANTHER" id="PTHR47332:SF6">
    <property type="entry name" value="SET DOMAIN-CONTAINING PROTEIN"/>
    <property type="match status" value="1"/>
</dbReference>